<protein>
    <recommendedName>
        <fullName evidence="3">DUF2922 domain-containing protein</fullName>
    </recommendedName>
</protein>
<gene>
    <name evidence="1" type="ORF">MESINF_0689</name>
</gene>
<proteinExistence type="predicted"/>
<dbReference type="Proteomes" id="UP000250796">
    <property type="component" value="Chromosome MESINF"/>
</dbReference>
<keyword evidence="2" id="KW-1185">Reference proteome</keyword>
<dbReference type="EMBL" id="LS974202">
    <property type="protein sequence ID" value="SSC12138.1"/>
    <property type="molecule type" value="Genomic_DNA"/>
</dbReference>
<dbReference type="RefSeq" id="WP_169698530.1">
    <property type="nucleotide sequence ID" value="NZ_LS974202.1"/>
</dbReference>
<dbReference type="InterPro" id="IPR021321">
    <property type="entry name" value="DUF2922"/>
</dbReference>
<dbReference type="Pfam" id="PF11148">
    <property type="entry name" value="DUF2922"/>
    <property type="match status" value="1"/>
</dbReference>
<name>A0A7Z7PQV0_9BACT</name>
<evidence type="ECO:0000313" key="1">
    <source>
        <dbReference type="EMBL" id="SSC12138.1"/>
    </source>
</evidence>
<evidence type="ECO:0000313" key="2">
    <source>
        <dbReference type="Proteomes" id="UP000250796"/>
    </source>
</evidence>
<dbReference type="AlphaFoldDB" id="A0A7Z7PQV0"/>
<evidence type="ECO:0008006" key="3">
    <source>
        <dbReference type="Google" id="ProtNLM"/>
    </source>
</evidence>
<dbReference type="KEGG" id="minf:MESINF_0689"/>
<sequence>MRVLNMRWYNASAETGKSKGFNLKEPKEGLTTETVQSVMNNLITLKVIPATHAVDYAAVVDTQKNELFNLL</sequence>
<reference evidence="1 2" key="1">
    <citation type="submission" date="2017-01" db="EMBL/GenBank/DDBJ databases">
        <authorList>
            <person name="Erauso G."/>
        </authorList>
    </citation>
    <scope>NUCLEOTIDE SEQUENCE [LARGE SCALE GENOMIC DNA]</scope>
    <source>
        <strain evidence="1">MESINF1</strain>
    </source>
</reference>
<organism evidence="1 2">
    <name type="scientific">Mesotoga infera</name>
    <dbReference type="NCBI Taxonomy" id="1236046"/>
    <lineage>
        <taxon>Bacteria</taxon>
        <taxon>Thermotogati</taxon>
        <taxon>Thermotogota</taxon>
        <taxon>Thermotogae</taxon>
        <taxon>Kosmotogales</taxon>
        <taxon>Kosmotogaceae</taxon>
        <taxon>Mesotoga</taxon>
    </lineage>
</organism>
<accession>A0A7Z7PQV0</accession>